<evidence type="ECO:0000256" key="12">
    <source>
        <dbReference type="ARBA" id="ARBA00025198"/>
    </source>
</evidence>
<proteinExistence type="inferred from homology"/>
<dbReference type="PANTHER" id="PTHR33445">
    <property type="entry name" value="ATP SYNTHASE SUBUNIT B', CHLOROPLASTIC"/>
    <property type="match status" value="1"/>
</dbReference>
<dbReference type="CDD" id="cd06503">
    <property type="entry name" value="ATP-synt_Fo_b"/>
    <property type="match status" value="1"/>
</dbReference>
<dbReference type="InterPro" id="IPR050059">
    <property type="entry name" value="ATP_synthase_B_chain"/>
</dbReference>
<keyword evidence="11 14" id="KW-0066">ATP synthesis</keyword>
<comment type="subunit">
    <text evidence="13 14">F-type ATPases have 2 components, F(1) - the catalytic core - and F(0) - the membrane proton channel. F(1) has five subunits: alpha(3), beta(3), gamma(1), delta(1), epsilon(1). F(0) has three main subunits: a(1), b(2) and c(10-14). The alpha and beta chains form an alternating ring which encloses part of the gamma chain. F(1) is attached to F(0) by a central stalk formed by the gamma and epsilon chains, while a peripheral stalk is formed by the delta and b chains.</text>
</comment>
<sequence>MLNSFLLAAEGGAPATESHNPIVPELNELVYSLIAFLILLLLFKKFAFQPVKKGMEARTERIRKDLDQAEKAKTEAESILEDYKKQLADAKSESNRIIDEARQQAEKVKTDITESANKEVAEQKAKATEDIESARNAAIASLQTSVADMAIELAEKVVEKNLDREANQRLIDGFIDKVGS</sequence>
<comment type="function">
    <text evidence="14">Component of the F(0) channel, it forms part of the peripheral stalk, linking F(1) to F(0).</text>
</comment>
<dbReference type="InterPro" id="IPR005864">
    <property type="entry name" value="ATP_synth_F0_bsu_bac"/>
</dbReference>
<dbReference type="InterPro" id="IPR028987">
    <property type="entry name" value="ATP_synth_B-like_membr_sf"/>
</dbReference>
<evidence type="ECO:0000256" key="9">
    <source>
        <dbReference type="ARBA" id="ARBA00023065"/>
    </source>
</evidence>
<evidence type="ECO:0000256" key="8">
    <source>
        <dbReference type="ARBA" id="ARBA00022989"/>
    </source>
</evidence>
<accession>A0A6J4IST4</accession>
<keyword evidence="5 14" id="KW-0138">CF(0)</keyword>
<evidence type="ECO:0000256" key="6">
    <source>
        <dbReference type="ARBA" id="ARBA00022692"/>
    </source>
</evidence>
<evidence type="ECO:0000256" key="13">
    <source>
        <dbReference type="ARBA" id="ARBA00025830"/>
    </source>
</evidence>
<evidence type="ECO:0000256" key="15">
    <source>
        <dbReference type="RuleBase" id="RU003848"/>
    </source>
</evidence>
<dbReference type="GO" id="GO:0005886">
    <property type="term" value="C:plasma membrane"/>
    <property type="evidence" value="ECO:0007669"/>
    <property type="project" value="UniProtKB-SubCell"/>
</dbReference>
<protein>
    <recommendedName>
        <fullName evidence="14">ATP synthase subunit b</fullName>
    </recommendedName>
    <alternativeName>
        <fullName evidence="14">ATP synthase F(0) sector subunit b</fullName>
    </alternativeName>
    <alternativeName>
        <fullName evidence="14">ATPase subunit I</fullName>
    </alternativeName>
    <alternativeName>
        <fullName evidence="14">F-type ATPase subunit b</fullName>
        <shortName evidence="14">F-ATPase subunit b</shortName>
    </alternativeName>
</protein>
<keyword evidence="7 14" id="KW-0375">Hydrogen ion transport</keyword>
<comment type="function">
    <text evidence="12 14">F(1)F(0) ATP synthase produces ATP from ADP in the presence of a proton or sodium gradient. F-type ATPases consist of two structural domains, F(1) containing the extramembraneous catalytic core and F(0) containing the membrane proton channel, linked together by a central stalk and a peripheral stalk. During catalysis, ATP synthesis in the catalytic domain of F(1) is coupled via a rotary mechanism of the central stalk subunits to proton translocation.</text>
</comment>
<dbReference type="GO" id="GO:0046933">
    <property type="term" value="F:proton-transporting ATP synthase activity, rotational mechanism"/>
    <property type="evidence" value="ECO:0007669"/>
    <property type="project" value="UniProtKB-UniRule"/>
</dbReference>
<keyword evidence="6 14" id="KW-0812">Transmembrane</keyword>
<dbReference type="EMBL" id="CADCSZ010000164">
    <property type="protein sequence ID" value="CAA9259143.1"/>
    <property type="molecule type" value="Genomic_DNA"/>
</dbReference>
<evidence type="ECO:0000256" key="7">
    <source>
        <dbReference type="ARBA" id="ARBA00022781"/>
    </source>
</evidence>
<dbReference type="GO" id="GO:0045259">
    <property type="term" value="C:proton-transporting ATP synthase complex"/>
    <property type="evidence" value="ECO:0007669"/>
    <property type="project" value="UniProtKB-KW"/>
</dbReference>
<keyword evidence="9 14" id="KW-0406">Ion transport</keyword>
<dbReference type="PANTHER" id="PTHR33445:SF1">
    <property type="entry name" value="ATP SYNTHASE SUBUNIT B"/>
    <property type="match status" value="1"/>
</dbReference>
<keyword evidence="8 14" id="KW-1133">Transmembrane helix</keyword>
<evidence type="ECO:0000256" key="10">
    <source>
        <dbReference type="ARBA" id="ARBA00023136"/>
    </source>
</evidence>
<evidence type="ECO:0000256" key="11">
    <source>
        <dbReference type="ARBA" id="ARBA00023310"/>
    </source>
</evidence>
<feature type="transmembrane region" description="Helical" evidence="14">
    <location>
        <begin position="29"/>
        <end position="48"/>
    </location>
</feature>
<evidence type="ECO:0000256" key="2">
    <source>
        <dbReference type="ARBA" id="ARBA00005513"/>
    </source>
</evidence>
<keyword evidence="10 14" id="KW-0472">Membrane</keyword>
<dbReference type="HAMAP" id="MF_01398">
    <property type="entry name" value="ATP_synth_b_bprime"/>
    <property type="match status" value="1"/>
</dbReference>
<dbReference type="AlphaFoldDB" id="A0A6J4IST4"/>
<dbReference type="SUPFAM" id="SSF81573">
    <property type="entry name" value="F1F0 ATP synthase subunit B, membrane domain"/>
    <property type="match status" value="1"/>
</dbReference>
<evidence type="ECO:0000256" key="5">
    <source>
        <dbReference type="ARBA" id="ARBA00022547"/>
    </source>
</evidence>
<dbReference type="GO" id="GO:0046961">
    <property type="term" value="F:proton-transporting ATPase activity, rotational mechanism"/>
    <property type="evidence" value="ECO:0007669"/>
    <property type="project" value="TreeGrafter"/>
</dbReference>
<dbReference type="Pfam" id="PF00430">
    <property type="entry name" value="ATP-synt_B"/>
    <property type="match status" value="1"/>
</dbReference>
<dbReference type="Gene3D" id="6.10.250.1580">
    <property type="match status" value="1"/>
</dbReference>
<comment type="subcellular location">
    <subcellularLocation>
        <location evidence="1 14">Cell membrane</location>
        <topology evidence="1 14">Single-pass membrane protein</topology>
    </subcellularLocation>
</comment>
<evidence type="ECO:0000256" key="16">
    <source>
        <dbReference type="SAM" id="Coils"/>
    </source>
</evidence>
<keyword evidence="3 14" id="KW-0813">Transport</keyword>
<keyword evidence="4 14" id="KW-1003">Cell membrane</keyword>
<evidence type="ECO:0000313" key="17">
    <source>
        <dbReference type="EMBL" id="CAA9259143.1"/>
    </source>
</evidence>
<gene>
    <name evidence="14" type="primary">atpF</name>
    <name evidence="17" type="ORF">AVDCRST_MAG76-2685</name>
</gene>
<evidence type="ECO:0000256" key="1">
    <source>
        <dbReference type="ARBA" id="ARBA00004162"/>
    </source>
</evidence>
<comment type="similarity">
    <text evidence="2 14 15">Belongs to the ATPase B chain family.</text>
</comment>
<evidence type="ECO:0000256" key="14">
    <source>
        <dbReference type="HAMAP-Rule" id="MF_01398"/>
    </source>
</evidence>
<keyword evidence="16" id="KW-0175">Coiled coil</keyword>
<organism evidence="17">
    <name type="scientific">uncultured Acidimicrobiales bacterium</name>
    <dbReference type="NCBI Taxonomy" id="310071"/>
    <lineage>
        <taxon>Bacteria</taxon>
        <taxon>Bacillati</taxon>
        <taxon>Actinomycetota</taxon>
        <taxon>Acidimicrobiia</taxon>
        <taxon>Acidimicrobiales</taxon>
        <taxon>environmental samples</taxon>
    </lineage>
</organism>
<name>A0A6J4IST4_9ACTN</name>
<dbReference type="InterPro" id="IPR002146">
    <property type="entry name" value="ATP_synth_b/b'su_bac/chlpt"/>
</dbReference>
<dbReference type="NCBIfam" id="TIGR01144">
    <property type="entry name" value="ATP_synt_b"/>
    <property type="match status" value="1"/>
</dbReference>
<reference evidence="17" key="1">
    <citation type="submission" date="2020-02" db="EMBL/GenBank/DDBJ databases">
        <authorList>
            <person name="Meier V. D."/>
        </authorList>
    </citation>
    <scope>NUCLEOTIDE SEQUENCE</scope>
    <source>
        <strain evidence="17">AVDCRST_MAG76</strain>
    </source>
</reference>
<evidence type="ECO:0000256" key="3">
    <source>
        <dbReference type="ARBA" id="ARBA00022448"/>
    </source>
</evidence>
<feature type="coiled-coil region" evidence="16">
    <location>
        <begin position="52"/>
        <end position="137"/>
    </location>
</feature>
<evidence type="ECO:0000256" key="4">
    <source>
        <dbReference type="ARBA" id="ARBA00022475"/>
    </source>
</evidence>